<keyword evidence="3" id="KW-1185">Reference proteome</keyword>
<accession>A0A372IR02</accession>
<name>A0A372IR02_9BACT</name>
<reference evidence="2 3" key="1">
    <citation type="submission" date="2018-08" db="EMBL/GenBank/DDBJ databases">
        <title>Acidipila sp. 4G-K13, an acidobacterium isolated from forest soil.</title>
        <authorList>
            <person name="Gao Z.-H."/>
            <person name="Qiu L.-H."/>
        </authorList>
    </citation>
    <scope>NUCLEOTIDE SEQUENCE [LARGE SCALE GENOMIC DNA]</scope>
    <source>
        <strain evidence="2 3">4G-K13</strain>
    </source>
</reference>
<dbReference type="RefSeq" id="WP_117299650.1">
    <property type="nucleotide sequence ID" value="NZ_QVQT02000003.1"/>
</dbReference>
<feature type="region of interest" description="Disordered" evidence="1">
    <location>
        <begin position="36"/>
        <end position="56"/>
    </location>
</feature>
<evidence type="ECO:0000313" key="2">
    <source>
        <dbReference type="EMBL" id="RFU17209.1"/>
    </source>
</evidence>
<gene>
    <name evidence="2" type="ORF">D0Y96_11050</name>
</gene>
<sequence length="445" mass="44430">MILPAVSMIGCGGKTGPGTSTAQQQSTQTYFAPFVEGTSNGGTPVGGPQTYTISDPAGSGSAGAFKQTTYLLNANQEGAQVINAGEVTALQRGLLSLGVTANYSFSNDTGAWVTTDYSTPKTGGFAVELAGQAGGLVQLPGQPAAPVAATAQCPNFATPQTYQFVTIPNGASAGTNETAYGSVDIGTSGSTVNLTNIQQFTLSSTGGAGAQVQPAATPVTGACGTTSYGNTISIPYPVTITNPGGGQTTPPPAVLAIGPSGLLVEDNGLGSNGLTYQTSLSGGTGAIGLPRPSQPLDTGTVVGAQYLGFIFGAPTGGNFGAPTGWSSHVASFGFTSLPSNCSSVAAQTTTLIYGGDFTNDNPSASPNGFGNCDFAIDLGPEDSTNNGFYPNATVWMGAGYAANTSNKNNSFSAVGVAGQLNGKYALFVLGANTGQQWAIYLLQSN</sequence>
<dbReference type="AlphaFoldDB" id="A0A372IR02"/>
<organism evidence="2 3">
    <name type="scientific">Paracidobacterium acidisoli</name>
    <dbReference type="NCBI Taxonomy" id="2303751"/>
    <lineage>
        <taxon>Bacteria</taxon>
        <taxon>Pseudomonadati</taxon>
        <taxon>Acidobacteriota</taxon>
        <taxon>Terriglobia</taxon>
        <taxon>Terriglobales</taxon>
        <taxon>Acidobacteriaceae</taxon>
        <taxon>Paracidobacterium</taxon>
    </lineage>
</organism>
<comment type="caution">
    <text evidence="2">The sequence shown here is derived from an EMBL/GenBank/DDBJ whole genome shotgun (WGS) entry which is preliminary data.</text>
</comment>
<dbReference type="EMBL" id="QVQT01000003">
    <property type="protein sequence ID" value="RFU17209.1"/>
    <property type="molecule type" value="Genomic_DNA"/>
</dbReference>
<evidence type="ECO:0000313" key="3">
    <source>
        <dbReference type="Proteomes" id="UP000264702"/>
    </source>
</evidence>
<evidence type="ECO:0000256" key="1">
    <source>
        <dbReference type="SAM" id="MobiDB-lite"/>
    </source>
</evidence>
<protein>
    <submittedName>
        <fullName evidence="2">Uncharacterized protein</fullName>
    </submittedName>
</protein>
<dbReference type="OrthoDB" id="110784at2"/>
<dbReference type="Proteomes" id="UP000264702">
    <property type="component" value="Unassembled WGS sequence"/>
</dbReference>
<proteinExistence type="predicted"/>